<dbReference type="Pfam" id="PF01094">
    <property type="entry name" value="ANF_receptor"/>
    <property type="match status" value="1"/>
</dbReference>
<evidence type="ECO:0000256" key="2">
    <source>
        <dbReference type="ARBA" id="ARBA00022692"/>
    </source>
</evidence>
<evidence type="ECO:0000256" key="7">
    <source>
        <dbReference type="SAM" id="MobiDB-lite"/>
    </source>
</evidence>
<evidence type="ECO:0000313" key="10">
    <source>
        <dbReference type="RefSeq" id="XP_014680222.1"/>
    </source>
</evidence>
<keyword evidence="4" id="KW-0472">Membrane</keyword>
<dbReference type="InterPro" id="IPR028082">
    <property type="entry name" value="Peripla_BP_I"/>
</dbReference>
<gene>
    <name evidence="10" type="primary">LOC106820190</name>
</gene>
<organism evidence="9 10">
    <name type="scientific">Priapulus caudatus</name>
    <name type="common">Priapulid worm</name>
    <dbReference type="NCBI Taxonomy" id="37621"/>
    <lineage>
        <taxon>Eukaryota</taxon>
        <taxon>Metazoa</taxon>
        <taxon>Ecdysozoa</taxon>
        <taxon>Scalidophora</taxon>
        <taxon>Priapulida</taxon>
        <taxon>Priapulimorpha</taxon>
        <taxon>Priapulimorphida</taxon>
        <taxon>Priapulidae</taxon>
        <taxon>Priapulus</taxon>
    </lineage>
</organism>
<evidence type="ECO:0000256" key="5">
    <source>
        <dbReference type="ARBA" id="ARBA00023170"/>
    </source>
</evidence>
<protein>
    <submittedName>
        <fullName evidence="10">Taste receptor type 1 member 3-like</fullName>
    </submittedName>
</protein>
<feature type="region of interest" description="Disordered" evidence="7">
    <location>
        <begin position="238"/>
        <end position="259"/>
    </location>
</feature>
<keyword evidence="9" id="KW-1185">Reference proteome</keyword>
<accession>A0ABM1F701</accession>
<sequence length="259" mass="27976">MATDATVDDSRRGDMRFYEDGDFIVGGLIPITYKTVVGGRSVPCGGIALSSALQVEAFRYAIERINNDSSILPEHTLGWDIRDTCSSLTVAAAHAMNVAHIWHSAAGRGCSATRPDVPDSGFQNVPDSGYSACAPRPVSAVVGPKTSDQSLAVASIFAPYEIAMVSYGAETKVLSEYPLAFRTVTSHVMQAHAIMDLMKRFEWKYIAAIAMDDMYGREGIQEARRVLAAMGSVMPGDGGILQSQERSWLTDDEKADQSQ</sequence>
<dbReference type="InterPro" id="IPR001828">
    <property type="entry name" value="ANF_lig-bd_rcpt"/>
</dbReference>
<keyword evidence="2" id="KW-0812">Transmembrane</keyword>
<dbReference type="SUPFAM" id="SSF53822">
    <property type="entry name" value="Periplasmic binding protein-like I"/>
    <property type="match status" value="1"/>
</dbReference>
<feature type="compositionally biased region" description="Basic and acidic residues" evidence="7">
    <location>
        <begin position="248"/>
        <end position="259"/>
    </location>
</feature>
<evidence type="ECO:0000256" key="6">
    <source>
        <dbReference type="ARBA" id="ARBA00023180"/>
    </source>
</evidence>
<dbReference type="Proteomes" id="UP000695022">
    <property type="component" value="Unplaced"/>
</dbReference>
<dbReference type="GeneID" id="106820190"/>
<dbReference type="PRINTS" id="PR00248">
    <property type="entry name" value="GPCRMGR"/>
</dbReference>
<dbReference type="InterPro" id="IPR000337">
    <property type="entry name" value="GPCR_3"/>
</dbReference>
<proteinExistence type="predicted"/>
<dbReference type="PANTHER" id="PTHR24060">
    <property type="entry name" value="METABOTROPIC GLUTAMATE RECEPTOR"/>
    <property type="match status" value="1"/>
</dbReference>
<evidence type="ECO:0000259" key="8">
    <source>
        <dbReference type="Pfam" id="PF01094"/>
    </source>
</evidence>
<comment type="subcellular location">
    <subcellularLocation>
        <location evidence="1">Membrane</location>
        <topology evidence="1">Multi-pass membrane protein</topology>
    </subcellularLocation>
</comment>
<dbReference type="InterPro" id="IPR050726">
    <property type="entry name" value="mGluR"/>
</dbReference>
<evidence type="ECO:0000256" key="3">
    <source>
        <dbReference type="ARBA" id="ARBA00022989"/>
    </source>
</evidence>
<evidence type="ECO:0000256" key="1">
    <source>
        <dbReference type="ARBA" id="ARBA00004141"/>
    </source>
</evidence>
<feature type="domain" description="Receptor ligand binding region" evidence="8">
    <location>
        <begin position="56"/>
        <end position="227"/>
    </location>
</feature>
<dbReference type="Gene3D" id="3.40.50.2300">
    <property type="match status" value="2"/>
</dbReference>
<keyword evidence="5" id="KW-0675">Receptor</keyword>
<evidence type="ECO:0000256" key="4">
    <source>
        <dbReference type="ARBA" id="ARBA00023136"/>
    </source>
</evidence>
<dbReference type="RefSeq" id="XP_014680222.1">
    <property type="nucleotide sequence ID" value="XM_014824736.1"/>
</dbReference>
<name>A0ABM1F701_PRICU</name>
<keyword evidence="6" id="KW-0325">Glycoprotein</keyword>
<reference evidence="10" key="1">
    <citation type="submission" date="2025-08" db="UniProtKB">
        <authorList>
            <consortium name="RefSeq"/>
        </authorList>
    </citation>
    <scope>IDENTIFICATION</scope>
</reference>
<keyword evidence="3" id="KW-1133">Transmembrane helix</keyword>
<evidence type="ECO:0000313" key="9">
    <source>
        <dbReference type="Proteomes" id="UP000695022"/>
    </source>
</evidence>